<dbReference type="PROSITE" id="PS51925">
    <property type="entry name" value="SWIB_MDM2"/>
    <property type="match status" value="2"/>
</dbReference>
<feature type="domain" description="DM2" evidence="2">
    <location>
        <begin position="284"/>
        <end position="362"/>
    </location>
</feature>
<dbReference type="PANTHER" id="PTHR13844">
    <property type="entry name" value="SWI/SNF-RELATED MATRIX-ASSOCIATED ACTIN-DEPENDENT REGULATOR OF CHROMATIN SUBFAMILY D"/>
    <property type="match status" value="1"/>
</dbReference>
<name>A0ABR1FS86_AURAN</name>
<evidence type="ECO:0000259" key="2">
    <source>
        <dbReference type="PROSITE" id="PS51925"/>
    </source>
</evidence>
<dbReference type="Pfam" id="PF02201">
    <property type="entry name" value="SWIB"/>
    <property type="match status" value="2"/>
</dbReference>
<dbReference type="Proteomes" id="UP001363151">
    <property type="component" value="Unassembled WGS sequence"/>
</dbReference>
<dbReference type="SUPFAM" id="SSF47592">
    <property type="entry name" value="SWIB/MDM2 domain"/>
    <property type="match status" value="2"/>
</dbReference>
<comment type="caution">
    <text evidence="3">The sequence shown here is derived from an EMBL/GenBank/DDBJ whole genome shotgun (WGS) entry which is preliminary data.</text>
</comment>
<feature type="region of interest" description="Disordered" evidence="1">
    <location>
        <begin position="229"/>
        <end position="273"/>
    </location>
</feature>
<gene>
    <name evidence="3" type="ORF">SO694_00091083</name>
</gene>
<feature type="compositionally biased region" description="Low complexity" evidence="1">
    <location>
        <begin position="92"/>
        <end position="118"/>
    </location>
</feature>
<accession>A0ABR1FS86</accession>
<proteinExistence type="predicted"/>
<evidence type="ECO:0000313" key="4">
    <source>
        <dbReference type="Proteomes" id="UP001363151"/>
    </source>
</evidence>
<dbReference type="InterPro" id="IPR019835">
    <property type="entry name" value="SWIB_domain"/>
</dbReference>
<evidence type="ECO:0000256" key="1">
    <source>
        <dbReference type="SAM" id="MobiDB-lite"/>
    </source>
</evidence>
<feature type="region of interest" description="Disordered" evidence="1">
    <location>
        <begin position="27"/>
        <end position="153"/>
    </location>
</feature>
<dbReference type="InterPro" id="IPR036885">
    <property type="entry name" value="SWIB_MDM2_dom_sf"/>
</dbReference>
<dbReference type="InterPro" id="IPR003121">
    <property type="entry name" value="SWIB_MDM2_domain"/>
</dbReference>
<organism evidence="3 4">
    <name type="scientific">Aureococcus anophagefferens</name>
    <name type="common">Harmful bloom alga</name>
    <dbReference type="NCBI Taxonomy" id="44056"/>
    <lineage>
        <taxon>Eukaryota</taxon>
        <taxon>Sar</taxon>
        <taxon>Stramenopiles</taxon>
        <taxon>Ochrophyta</taxon>
        <taxon>Pelagophyceae</taxon>
        <taxon>Pelagomonadales</taxon>
        <taxon>Pelagomonadaceae</taxon>
        <taxon>Aureococcus</taxon>
    </lineage>
</organism>
<dbReference type="CDD" id="cd10567">
    <property type="entry name" value="SWIB-MDM2_like"/>
    <property type="match status" value="2"/>
</dbReference>
<keyword evidence="4" id="KW-1185">Reference proteome</keyword>
<dbReference type="SMART" id="SM00151">
    <property type="entry name" value="SWIB"/>
    <property type="match status" value="2"/>
</dbReference>
<evidence type="ECO:0000313" key="3">
    <source>
        <dbReference type="EMBL" id="KAK7237077.1"/>
    </source>
</evidence>
<feature type="compositionally biased region" description="Basic and acidic residues" evidence="1">
    <location>
        <begin position="133"/>
        <end position="143"/>
    </location>
</feature>
<dbReference type="EMBL" id="JBBJCI010000255">
    <property type="protein sequence ID" value="KAK7237077.1"/>
    <property type="molecule type" value="Genomic_DNA"/>
</dbReference>
<feature type="domain" description="DM2" evidence="2">
    <location>
        <begin position="149"/>
        <end position="226"/>
    </location>
</feature>
<dbReference type="Gene3D" id="1.10.245.10">
    <property type="entry name" value="SWIB/MDM2 domain"/>
    <property type="match status" value="2"/>
</dbReference>
<sequence length="362" mass="39603">MSMRLALKASLAQEAVDEKTKQAAARKAKKDAKAAAKEQAAADARARLAEEAASSAAAEAAEEATWDEATRDVRRRVGALARGFGGRRRSRTSSSRACGSSSRASSASSSAARSTRPGSRPRSRPSSRRRRPRDLAAGRKPGDLADDEEDPRHPVLSDEMAAVVGVGRANHFRLVKLLWKYIKKHDLQNPANKNEIVCDDALKAVFKKDKVTSFGMSKLLSAHYFKDDAPAPKKRKSARDDGADDADDGAAAAPAPKKPKKKPAAASSAEYKGSREMADFCGVRPPRVRAPPRETPDRRFSQVETNNRFTITKIVWAHIKEHGLQKEGDKRTIICDETLKGLFQVDEFNQFQMAKLIGTHFS</sequence>
<protein>
    <submittedName>
        <fullName evidence="3">Chromatin associated protein</fullName>
    </submittedName>
</protein>
<feature type="compositionally biased region" description="Basic residues" evidence="1">
    <location>
        <begin position="119"/>
        <end position="132"/>
    </location>
</feature>
<reference evidence="3 4" key="1">
    <citation type="submission" date="2024-03" db="EMBL/GenBank/DDBJ databases">
        <title>Aureococcus anophagefferens CCMP1851 and Kratosvirus quantuckense: Draft genome of a second virus-susceptible host strain in the model system.</title>
        <authorList>
            <person name="Chase E."/>
            <person name="Truchon A.R."/>
            <person name="Schepens W."/>
            <person name="Wilhelm S.W."/>
        </authorList>
    </citation>
    <scope>NUCLEOTIDE SEQUENCE [LARGE SCALE GENOMIC DNA]</scope>
    <source>
        <strain evidence="3 4">CCMP1851</strain>
    </source>
</reference>